<comment type="caution">
    <text evidence="3">The sequence shown here is derived from an EMBL/GenBank/DDBJ whole genome shotgun (WGS) entry which is preliminary data.</text>
</comment>
<dbReference type="RefSeq" id="WP_005053017.1">
    <property type="nucleotide sequence ID" value="NZ_KB849759.1"/>
</dbReference>
<feature type="region of interest" description="Disordered" evidence="2">
    <location>
        <begin position="265"/>
        <end position="314"/>
    </location>
</feature>
<accession>N9FEM3</accession>
<dbReference type="HOGENOM" id="CLU_917112_0_0_6"/>
<dbReference type="PATRIC" id="fig|1217649.3.peg.1042"/>
<reference evidence="3 4" key="1">
    <citation type="submission" date="2013-02" db="EMBL/GenBank/DDBJ databases">
        <title>The Genome Sequence of Acinetobacter beijerinckii ANC 3835.</title>
        <authorList>
            <consortium name="The Broad Institute Genome Sequencing Platform"/>
            <consortium name="The Broad Institute Genome Sequencing Center for Infectious Disease"/>
            <person name="Cerqueira G."/>
            <person name="Feldgarden M."/>
            <person name="Courvalin P."/>
            <person name="Perichon B."/>
            <person name="Grillot-Courvalin C."/>
            <person name="Clermont D."/>
            <person name="Rocha E."/>
            <person name="Yoon E.-J."/>
            <person name="Nemec A."/>
            <person name="Walker B."/>
            <person name="Young S.K."/>
            <person name="Zeng Q."/>
            <person name="Gargeya S."/>
            <person name="Fitzgerald M."/>
            <person name="Haas B."/>
            <person name="Abouelleil A."/>
            <person name="Alvarado L."/>
            <person name="Arachchi H.M."/>
            <person name="Berlin A.M."/>
            <person name="Chapman S.B."/>
            <person name="Dewar J."/>
            <person name="Goldberg J."/>
            <person name="Griggs A."/>
            <person name="Gujja S."/>
            <person name="Hansen M."/>
            <person name="Howarth C."/>
            <person name="Imamovic A."/>
            <person name="Larimer J."/>
            <person name="McCowan C."/>
            <person name="Murphy C."/>
            <person name="Neiman D."/>
            <person name="Pearson M."/>
            <person name="Priest M."/>
            <person name="Roberts A."/>
            <person name="Saif S."/>
            <person name="Shea T."/>
            <person name="Sisk P."/>
            <person name="Sykes S."/>
            <person name="Wortman J."/>
            <person name="Nusbaum C."/>
            <person name="Birren B."/>
        </authorList>
    </citation>
    <scope>NUCLEOTIDE SEQUENCE [LARGE SCALE GENOMIC DNA]</scope>
    <source>
        <strain evidence="3 4">ANC 3835</strain>
    </source>
</reference>
<feature type="coiled-coil region" evidence="1">
    <location>
        <begin position="194"/>
        <end position="221"/>
    </location>
</feature>
<evidence type="ECO:0000256" key="1">
    <source>
        <dbReference type="SAM" id="Coils"/>
    </source>
</evidence>
<dbReference type="EMBL" id="APQK01000010">
    <property type="protein sequence ID" value="ENW05735.1"/>
    <property type="molecule type" value="Genomic_DNA"/>
</dbReference>
<feature type="compositionally biased region" description="Low complexity" evidence="2">
    <location>
        <begin position="301"/>
        <end position="314"/>
    </location>
</feature>
<gene>
    <name evidence="3" type="ORF">F934_01092</name>
</gene>
<protein>
    <recommendedName>
        <fullName evidence="5">HK97 family phage prohead protease</fullName>
    </recommendedName>
</protein>
<evidence type="ECO:0000313" key="3">
    <source>
        <dbReference type="EMBL" id="ENW05735.1"/>
    </source>
</evidence>
<evidence type="ECO:0000313" key="4">
    <source>
        <dbReference type="Proteomes" id="UP000018417"/>
    </source>
</evidence>
<organism evidence="3 4">
    <name type="scientific">Acinetobacter beijerinckii ANC 3835</name>
    <dbReference type="NCBI Taxonomy" id="1217649"/>
    <lineage>
        <taxon>Bacteria</taxon>
        <taxon>Pseudomonadati</taxon>
        <taxon>Pseudomonadota</taxon>
        <taxon>Gammaproteobacteria</taxon>
        <taxon>Moraxellales</taxon>
        <taxon>Moraxellaceae</taxon>
        <taxon>Acinetobacter</taxon>
    </lineage>
</organism>
<dbReference type="Proteomes" id="UP000018417">
    <property type="component" value="Unassembled WGS sequence"/>
</dbReference>
<name>N9FEM3_9GAMM</name>
<dbReference type="OrthoDB" id="6679810at2"/>
<dbReference type="AlphaFoldDB" id="N9FEM3"/>
<keyword evidence="1" id="KW-0175">Coiled coil</keyword>
<evidence type="ECO:0000256" key="2">
    <source>
        <dbReference type="SAM" id="MobiDB-lite"/>
    </source>
</evidence>
<evidence type="ECO:0008006" key="5">
    <source>
        <dbReference type="Google" id="ProtNLM"/>
    </source>
</evidence>
<feature type="compositionally biased region" description="Polar residues" evidence="2">
    <location>
        <begin position="272"/>
        <end position="286"/>
    </location>
</feature>
<sequence>MAGTNEKPDPPISAYQFKTNLFDIEKSTEEGKKRTFNGVAYSGEVIQGHYYWGDVIFDLDTLQMKTPLGALIDHDTGRRAGVVRNFTKDNQGGLKVSGDLLSNKNGQEVAQDSDEGYPWEMSVYIVPGSIEEVDRGEVEVNGKTLKAPITIFRNGVIREVSFCALGADDNTSAVAASHTPKQFNKQEDTDVTELEKEKAARIEAEQQRDAAQNELKQFKETKRTEDIATLEAELKVQFSAEDKKSYTEMDESAFTFATKQLRQFSAPKNDKQPNNLQNLFKHQAQSGQGGSVSDDQEHKFSAGAKAFAAQKKGN</sequence>
<proteinExistence type="predicted"/>